<comment type="caution">
    <text evidence="13">Lacks conserved residue(s) required for the propagation of feature annotation.</text>
</comment>
<keyword evidence="20" id="KW-1185">Reference proteome</keyword>
<evidence type="ECO:0000313" key="18">
    <source>
        <dbReference type="EMBL" id="KAA0165674.1"/>
    </source>
</evidence>
<dbReference type="EMBL" id="VLTO01000092">
    <property type="protein sequence ID" value="KAA0165674.1"/>
    <property type="molecule type" value="Genomic_DNA"/>
</dbReference>
<comment type="function">
    <text evidence="9">Pyrophosphatase that hydrolyzes the non-canonical purine nucleotides inosine triphosphate (ITP), deoxyinosine triphosphate (dITP) as well as 2'-deoxy-N-6-hydroxylaminopurine triphosphate (dHAPTP) and xanthosine 5'-triphosphate (XTP) to their respective monophosphate derivatives. The enzyme does not distinguish between the deoxy- and ribose forms. Probably excludes non-canonical purines from RNA and DNA precursor pools, thus preventing their incorporation into RNA and DNA and avoiding chromosomal lesions.</text>
</comment>
<reference evidence="19 20" key="1">
    <citation type="submission" date="2019-07" db="EMBL/GenBank/DDBJ databases">
        <title>Genomes of Cafeteria roenbergensis.</title>
        <authorList>
            <person name="Fischer M.G."/>
            <person name="Hackl T."/>
            <person name="Roman M."/>
        </authorList>
    </citation>
    <scope>NUCLEOTIDE SEQUENCE [LARGE SCALE GENOMIC DNA]</scope>
    <source>
        <strain evidence="16 20">BVI</strain>
        <strain evidence="17 22">Cflag</strain>
        <strain evidence="18 19">E4-10P</strain>
        <strain evidence="15 21">RCC970-E3</strain>
    </source>
</reference>
<comment type="catalytic activity">
    <reaction evidence="12">
        <text>N(6)-hydroxy-dATP + H2O = N(6)-hydroxy-dAMP + diphosphate + H(+)</text>
        <dbReference type="Rhea" id="RHEA:83971"/>
        <dbReference type="ChEBI" id="CHEBI:15377"/>
        <dbReference type="ChEBI" id="CHEBI:15378"/>
        <dbReference type="ChEBI" id="CHEBI:33019"/>
        <dbReference type="ChEBI" id="CHEBI:233529"/>
        <dbReference type="ChEBI" id="CHEBI:233530"/>
    </reaction>
    <physiologicalReaction direction="left-to-right" evidence="12">
        <dbReference type="Rhea" id="RHEA:83972"/>
    </physiologicalReaction>
</comment>
<evidence type="ECO:0000256" key="10">
    <source>
        <dbReference type="ARBA" id="ARBA00093218"/>
    </source>
</evidence>
<dbReference type="EC" id="3.6.1.66" evidence="13"/>
<sequence length="211" mass="22585">MAAAVAASAAKRIKATSVITFVTGNANKLREVKTILGDGFPFEVTSRGVDLPELQGEPDEVAREKCRLASESVKGPVMVEDVSLCFNALGGLPGVYIKWFLQKLGHDGLNRMLAGWEDKSAKAVCTYAFCAGPGKEIHIFPGIVEGTIVPARGPPDFGWDAVFEPKGSDKTYAELDSETKNRISHRGAAIRMLKAFLEERGDAVLGSASSE</sequence>
<comment type="catalytic activity">
    <reaction evidence="13">
        <text>XTP + H2O = XMP + diphosphate + H(+)</text>
        <dbReference type="Rhea" id="RHEA:28610"/>
        <dbReference type="ChEBI" id="CHEBI:15377"/>
        <dbReference type="ChEBI" id="CHEBI:15378"/>
        <dbReference type="ChEBI" id="CHEBI:33019"/>
        <dbReference type="ChEBI" id="CHEBI:57464"/>
        <dbReference type="ChEBI" id="CHEBI:61314"/>
        <dbReference type="EC" id="3.6.1.66"/>
    </reaction>
</comment>
<dbReference type="OrthoDB" id="6288734at2759"/>
<dbReference type="Proteomes" id="UP000323011">
    <property type="component" value="Unassembled WGS sequence"/>
</dbReference>
<keyword evidence="3 13" id="KW-0963">Cytoplasm</keyword>
<dbReference type="CDD" id="cd00515">
    <property type="entry name" value="HAM1"/>
    <property type="match status" value="1"/>
</dbReference>
<feature type="binding site" evidence="13">
    <location>
        <begin position="23"/>
        <end position="28"/>
    </location>
    <ligand>
        <name>ITP</name>
        <dbReference type="ChEBI" id="CHEBI:61402"/>
    </ligand>
</feature>
<comment type="caution">
    <text evidence="15">The sequence shown here is derived from an EMBL/GenBank/DDBJ whole genome shotgun (WGS) entry which is preliminary data.</text>
</comment>
<name>A0A5A8C1C7_CAFRO</name>
<dbReference type="PANTHER" id="PTHR11067:SF9">
    <property type="entry name" value="INOSINE TRIPHOSPHATE PYROPHOSPHATASE"/>
    <property type="match status" value="1"/>
</dbReference>
<evidence type="ECO:0000313" key="17">
    <source>
        <dbReference type="EMBL" id="KAA0164062.1"/>
    </source>
</evidence>
<evidence type="ECO:0000256" key="14">
    <source>
        <dbReference type="RuleBase" id="RU003781"/>
    </source>
</evidence>
<dbReference type="GO" id="GO:0000166">
    <property type="term" value="F:nucleotide binding"/>
    <property type="evidence" value="ECO:0007669"/>
    <property type="project" value="UniProtKB-KW"/>
</dbReference>
<keyword evidence="13" id="KW-0464">Manganese</keyword>
<organism evidence="15 21">
    <name type="scientific">Cafeteria roenbergensis</name>
    <name type="common">Marine flagellate</name>
    <dbReference type="NCBI Taxonomy" id="33653"/>
    <lineage>
        <taxon>Eukaryota</taxon>
        <taxon>Sar</taxon>
        <taxon>Stramenopiles</taxon>
        <taxon>Bigyra</taxon>
        <taxon>Opalozoa</taxon>
        <taxon>Bicosoecida</taxon>
        <taxon>Cafeteriaceae</taxon>
        <taxon>Cafeteria</taxon>
    </lineage>
</organism>
<evidence type="ECO:0000313" key="15">
    <source>
        <dbReference type="EMBL" id="KAA0146554.1"/>
    </source>
</evidence>
<comment type="catalytic activity">
    <reaction evidence="11">
        <text>dITP + H2O = dIMP + diphosphate + H(+)</text>
        <dbReference type="Rhea" id="RHEA:28342"/>
        <dbReference type="ChEBI" id="CHEBI:15377"/>
        <dbReference type="ChEBI" id="CHEBI:15378"/>
        <dbReference type="ChEBI" id="CHEBI:33019"/>
        <dbReference type="ChEBI" id="CHEBI:61194"/>
        <dbReference type="ChEBI" id="CHEBI:61382"/>
        <dbReference type="EC" id="3.6.1.66"/>
    </reaction>
    <physiologicalReaction direction="left-to-right" evidence="11">
        <dbReference type="Rhea" id="RHEA:28343"/>
    </physiologicalReaction>
</comment>
<dbReference type="PANTHER" id="PTHR11067">
    <property type="entry name" value="INOSINE TRIPHOSPHATE PYROPHOSPHATASE/HAM1 PROTEIN"/>
    <property type="match status" value="1"/>
</dbReference>
<dbReference type="GO" id="GO:0009204">
    <property type="term" value="P:deoxyribonucleoside triphosphate catabolic process"/>
    <property type="evidence" value="ECO:0007669"/>
    <property type="project" value="UniProtKB-UniRule"/>
</dbReference>
<dbReference type="GO" id="GO:0036222">
    <property type="term" value="F:XTP diphosphatase activity"/>
    <property type="evidence" value="ECO:0007669"/>
    <property type="project" value="UniProtKB-UniRule"/>
</dbReference>
<dbReference type="EMBL" id="VLTL01000304">
    <property type="protein sequence ID" value="KAA0146554.1"/>
    <property type="molecule type" value="Genomic_DNA"/>
</dbReference>
<keyword evidence="6 13" id="KW-0378">Hydrolase</keyword>
<dbReference type="Proteomes" id="UP000322899">
    <property type="component" value="Unassembled WGS sequence"/>
</dbReference>
<feature type="binding site" evidence="13">
    <location>
        <position position="53"/>
    </location>
    <ligand>
        <name>Mg(2+)</name>
        <dbReference type="ChEBI" id="CHEBI:18420"/>
    </ligand>
</feature>
<dbReference type="Pfam" id="PF01725">
    <property type="entry name" value="Ham1p_like"/>
    <property type="match status" value="1"/>
</dbReference>
<dbReference type="EMBL" id="VLTN01000061">
    <property type="protein sequence ID" value="KAA0147803.1"/>
    <property type="molecule type" value="Genomic_DNA"/>
</dbReference>
<dbReference type="InterPro" id="IPR027502">
    <property type="entry name" value="ITPase"/>
</dbReference>
<accession>A0A5A8C1C7</accession>
<evidence type="ECO:0000256" key="5">
    <source>
        <dbReference type="ARBA" id="ARBA00022741"/>
    </source>
</evidence>
<gene>
    <name evidence="18" type="ORF">FNF27_07590</name>
    <name evidence="15" type="ORF">FNF28_07657</name>
    <name evidence="16" type="ORF">FNF29_07147</name>
    <name evidence="17" type="ORF">FNF31_02611</name>
</gene>
<feature type="binding site" evidence="13">
    <location>
        <position position="65"/>
    </location>
    <ligand>
        <name>ITP</name>
        <dbReference type="ChEBI" id="CHEBI:61402"/>
    </ligand>
</feature>
<dbReference type="Gene3D" id="3.90.950.10">
    <property type="match status" value="1"/>
</dbReference>
<proteinExistence type="inferred from homology"/>
<comment type="similarity">
    <text evidence="2 13 14">Belongs to the HAM1 NTPase family.</text>
</comment>
<comment type="cofactor">
    <cofactor evidence="13">
        <name>Mg(2+)</name>
        <dbReference type="ChEBI" id="CHEBI:18420"/>
    </cofactor>
    <cofactor evidence="13">
        <name>Mn(2+)</name>
        <dbReference type="ChEBI" id="CHEBI:29035"/>
    </cofactor>
    <text evidence="13">Binds 1 divalent metal cation per subunit; can use either Mg(2+) or Mn(2+).</text>
</comment>
<keyword evidence="5 13" id="KW-0547">Nucleotide-binding</keyword>
<evidence type="ECO:0000313" key="21">
    <source>
        <dbReference type="Proteomes" id="UP000324907"/>
    </source>
</evidence>
<dbReference type="HAMAP" id="MF_03148">
    <property type="entry name" value="HAM1_NTPase"/>
    <property type="match status" value="1"/>
</dbReference>
<evidence type="ECO:0000256" key="6">
    <source>
        <dbReference type="ARBA" id="ARBA00022801"/>
    </source>
</evidence>
<dbReference type="GO" id="GO:0035870">
    <property type="term" value="F:dITP diphosphatase activity"/>
    <property type="evidence" value="ECO:0007669"/>
    <property type="project" value="UniProtKB-UniRule"/>
</dbReference>
<evidence type="ECO:0000256" key="1">
    <source>
        <dbReference type="ARBA" id="ARBA00004496"/>
    </source>
</evidence>
<evidence type="ECO:0000256" key="4">
    <source>
        <dbReference type="ARBA" id="ARBA00022723"/>
    </source>
</evidence>
<feature type="binding site" evidence="13">
    <location>
        <begin position="157"/>
        <end position="160"/>
    </location>
    <ligand>
        <name>ITP</name>
        <dbReference type="ChEBI" id="CHEBI:61402"/>
    </ligand>
</feature>
<dbReference type="InterPro" id="IPR002637">
    <property type="entry name" value="RdgB/HAM1"/>
</dbReference>
<evidence type="ECO:0000256" key="13">
    <source>
        <dbReference type="HAMAP-Rule" id="MF_03148"/>
    </source>
</evidence>
<dbReference type="FunFam" id="3.90.950.10:FF:000003">
    <property type="entry name" value="Inosine triphosphate pyrophosphatase"/>
    <property type="match status" value="1"/>
</dbReference>
<dbReference type="OMA" id="YDPIFQP"/>
<dbReference type="SUPFAM" id="SSF52972">
    <property type="entry name" value="ITPase-like"/>
    <property type="match status" value="1"/>
</dbReference>
<evidence type="ECO:0000256" key="8">
    <source>
        <dbReference type="ARBA" id="ARBA00023080"/>
    </source>
</evidence>
<evidence type="ECO:0000256" key="11">
    <source>
        <dbReference type="ARBA" id="ARBA00093255"/>
    </source>
</evidence>
<keyword evidence="4 13" id="KW-0479">Metal-binding</keyword>
<dbReference type="EMBL" id="VLTM01000019">
    <property type="protein sequence ID" value="KAA0164062.1"/>
    <property type="molecule type" value="Genomic_DNA"/>
</dbReference>
<evidence type="ECO:0000256" key="12">
    <source>
        <dbReference type="ARBA" id="ARBA00093271"/>
    </source>
</evidence>
<comment type="function">
    <text evidence="13">Pyrophosphatase that hydrolyzes non-canonical purine nucleotides such as inosine triphosphate (ITP), deoxyinosine triphosphate (dITP) or xanthosine 5'-triphosphate (XTP) to their respective monophosphate derivatives. The enzyme does not distinguish between the deoxy- and ribose forms. Probably excludes non-canonical purines from RNA and DNA precursor pools, thus preventing their incorporation into RNA and DNA and avoiding chromosomal lesions.</text>
</comment>
<dbReference type="Proteomes" id="UP000324907">
    <property type="component" value="Unassembled WGS sequence"/>
</dbReference>
<feature type="binding site" evidence="13">
    <location>
        <position position="81"/>
    </location>
    <ligand>
        <name>Mg(2+)</name>
        <dbReference type="ChEBI" id="CHEBI:18420"/>
    </ligand>
</feature>
<dbReference type="AlphaFoldDB" id="A0A5A8C1C7"/>
<evidence type="ECO:0000313" key="19">
    <source>
        <dbReference type="Proteomes" id="UP000322899"/>
    </source>
</evidence>
<protein>
    <recommendedName>
        <fullName evidence="13">Inosine triphosphate pyrophosphatase</fullName>
        <shortName evidence="13">ITPase</shortName>
        <shortName evidence="13">Inosine triphosphatase</shortName>
        <ecNumber evidence="13">3.6.1.66</ecNumber>
    </recommendedName>
    <alternativeName>
        <fullName evidence="13">Non-canonical purine NTP pyrophosphatase</fullName>
    </alternativeName>
    <alternativeName>
        <fullName evidence="13">Non-standard purine NTP pyrophosphatase</fullName>
    </alternativeName>
    <alternativeName>
        <fullName evidence="13">Nucleoside-triphosphate diphosphatase</fullName>
    </alternativeName>
    <alternativeName>
        <fullName evidence="13">Nucleoside-triphosphate pyrophosphatase</fullName>
        <shortName evidence="13">NTPase</shortName>
    </alternativeName>
    <alternativeName>
        <fullName evidence="13">XTP/dITP diphosphatase</fullName>
    </alternativeName>
</protein>
<evidence type="ECO:0000313" key="22">
    <source>
        <dbReference type="Proteomes" id="UP000325113"/>
    </source>
</evidence>
<dbReference type="GO" id="GO:0036220">
    <property type="term" value="F:ITP diphosphatase activity"/>
    <property type="evidence" value="ECO:0007669"/>
    <property type="project" value="UniProtKB-UniRule"/>
</dbReference>
<dbReference type="GO" id="GO:0009117">
    <property type="term" value="P:nucleotide metabolic process"/>
    <property type="evidence" value="ECO:0007669"/>
    <property type="project" value="UniProtKB-KW"/>
</dbReference>
<dbReference type="GO" id="GO:0046872">
    <property type="term" value="F:metal ion binding"/>
    <property type="evidence" value="ECO:0007669"/>
    <property type="project" value="UniProtKB-KW"/>
</dbReference>
<comment type="subcellular location">
    <subcellularLocation>
        <location evidence="1 13">Cytoplasm</location>
    </subcellularLocation>
</comment>
<evidence type="ECO:0000256" key="9">
    <source>
        <dbReference type="ARBA" id="ARBA00054940"/>
    </source>
</evidence>
<feature type="binding site" evidence="13">
    <location>
        <begin position="185"/>
        <end position="186"/>
    </location>
    <ligand>
        <name>ITP</name>
        <dbReference type="ChEBI" id="CHEBI:61402"/>
    </ligand>
</feature>
<keyword evidence="8 13" id="KW-0546">Nucleotide metabolism</keyword>
<dbReference type="Proteomes" id="UP000325113">
    <property type="component" value="Unassembled WGS sequence"/>
</dbReference>
<evidence type="ECO:0000313" key="20">
    <source>
        <dbReference type="Proteomes" id="UP000323011"/>
    </source>
</evidence>
<evidence type="ECO:0000256" key="3">
    <source>
        <dbReference type="ARBA" id="ARBA00022490"/>
    </source>
</evidence>
<dbReference type="NCBIfam" id="TIGR00042">
    <property type="entry name" value="RdgB/HAM1 family non-canonical purine NTP pyrophosphatase"/>
    <property type="match status" value="1"/>
</dbReference>
<comment type="catalytic activity">
    <reaction evidence="10">
        <text>ITP + H2O = IMP + diphosphate + H(+)</text>
        <dbReference type="Rhea" id="RHEA:29399"/>
        <dbReference type="ChEBI" id="CHEBI:15377"/>
        <dbReference type="ChEBI" id="CHEBI:15378"/>
        <dbReference type="ChEBI" id="CHEBI:33019"/>
        <dbReference type="ChEBI" id="CHEBI:58053"/>
        <dbReference type="ChEBI" id="CHEBI:61402"/>
        <dbReference type="EC" id="3.6.1.66"/>
    </reaction>
    <physiologicalReaction direction="left-to-right" evidence="10">
        <dbReference type="Rhea" id="RHEA:29400"/>
    </physiologicalReaction>
</comment>
<dbReference type="GO" id="GO:0005737">
    <property type="term" value="C:cytoplasm"/>
    <property type="evidence" value="ECO:0007669"/>
    <property type="project" value="UniProtKB-SubCell"/>
</dbReference>
<feature type="binding site" evidence="13">
    <location>
        <position position="180"/>
    </location>
    <ligand>
        <name>ITP</name>
        <dbReference type="ChEBI" id="CHEBI:61402"/>
    </ligand>
</feature>
<evidence type="ECO:0000256" key="7">
    <source>
        <dbReference type="ARBA" id="ARBA00022842"/>
    </source>
</evidence>
<comment type="subunit">
    <text evidence="13">Homodimer.</text>
</comment>
<evidence type="ECO:0000256" key="2">
    <source>
        <dbReference type="ARBA" id="ARBA00008023"/>
    </source>
</evidence>
<evidence type="ECO:0000313" key="16">
    <source>
        <dbReference type="EMBL" id="KAA0147803.1"/>
    </source>
</evidence>
<dbReference type="InterPro" id="IPR029001">
    <property type="entry name" value="ITPase-like_fam"/>
</dbReference>
<keyword evidence="7 13" id="KW-0460">Magnesium</keyword>